<reference evidence="4" key="2">
    <citation type="journal article" date="2021" name="PeerJ">
        <title>Extensive microbial diversity within the chicken gut microbiome revealed by metagenomics and culture.</title>
        <authorList>
            <person name="Gilroy R."/>
            <person name="Ravi A."/>
            <person name="Getino M."/>
            <person name="Pursley I."/>
            <person name="Horton D.L."/>
            <person name="Alikhan N.F."/>
            <person name="Baker D."/>
            <person name="Gharbi K."/>
            <person name="Hall N."/>
            <person name="Watson M."/>
            <person name="Adriaenssens E.M."/>
            <person name="Foster-Nyarko E."/>
            <person name="Jarju S."/>
            <person name="Secka A."/>
            <person name="Antonio M."/>
            <person name="Oren A."/>
            <person name="Chaudhuri R.R."/>
            <person name="La Ragione R."/>
            <person name="Hildebrand F."/>
            <person name="Pallen M.J."/>
        </authorList>
    </citation>
    <scope>NUCLEOTIDE SEQUENCE</scope>
    <source>
        <strain evidence="4">ChiSjej4B22-8349</strain>
    </source>
</reference>
<dbReference type="Proteomes" id="UP000824130">
    <property type="component" value="Unassembled WGS sequence"/>
</dbReference>
<evidence type="ECO:0000256" key="3">
    <source>
        <dbReference type="SAM" id="MobiDB-lite"/>
    </source>
</evidence>
<organism evidence="4 5">
    <name type="scientific">Candidatus Allocopromorpha excrementipullorum</name>
    <dbReference type="NCBI Taxonomy" id="2840743"/>
    <lineage>
        <taxon>Bacteria</taxon>
        <taxon>Bacillati</taxon>
        <taxon>Bacillota</taxon>
        <taxon>Clostridia</taxon>
        <taxon>Eubacteriales</taxon>
        <taxon>Eubacteriaceae</taxon>
        <taxon>Eubacteriaceae incertae sedis</taxon>
        <taxon>Candidatus Allocopromorpha</taxon>
    </lineage>
</organism>
<reference evidence="4" key="1">
    <citation type="submission" date="2020-10" db="EMBL/GenBank/DDBJ databases">
        <authorList>
            <person name="Gilroy R."/>
        </authorList>
    </citation>
    <scope>NUCLEOTIDE SEQUENCE</scope>
    <source>
        <strain evidence="4">ChiSjej4B22-8349</strain>
    </source>
</reference>
<accession>A0A9D1N5Q0</accession>
<gene>
    <name evidence="4" type="ORF">IAD25_02480</name>
</gene>
<comment type="caution">
    <text evidence="4">The sequence shown here is derived from an EMBL/GenBank/DDBJ whole genome shotgun (WGS) entry which is preliminary data.</text>
</comment>
<feature type="compositionally biased region" description="Basic and acidic residues" evidence="3">
    <location>
        <begin position="40"/>
        <end position="52"/>
    </location>
</feature>
<proteinExistence type="predicted"/>
<feature type="region of interest" description="Disordered" evidence="3">
    <location>
        <begin position="40"/>
        <end position="63"/>
    </location>
</feature>
<dbReference type="Pfam" id="PF01969">
    <property type="entry name" value="Ni_insertion"/>
    <property type="match status" value="1"/>
</dbReference>
<keyword evidence="2" id="KW-0456">Lyase</keyword>
<dbReference type="PANTHER" id="PTHR36566:SF1">
    <property type="entry name" value="PYRIDINIUM-3,5-BISTHIOCARBOXYLIC ACID MONONUCLEOTIDE NICKEL INSERTION PROTEIN"/>
    <property type="match status" value="1"/>
</dbReference>
<dbReference type="GO" id="GO:0016829">
    <property type="term" value="F:lyase activity"/>
    <property type="evidence" value="ECO:0007669"/>
    <property type="project" value="UniProtKB-KW"/>
</dbReference>
<name>A0A9D1N5Q0_9FIRM</name>
<dbReference type="PANTHER" id="PTHR36566">
    <property type="entry name" value="NICKEL INSERTION PROTEIN-RELATED"/>
    <property type="match status" value="1"/>
</dbReference>
<evidence type="ECO:0000256" key="2">
    <source>
        <dbReference type="ARBA" id="ARBA00023239"/>
    </source>
</evidence>
<evidence type="ECO:0000313" key="4">
    <source>
        <dbReference type="EMBL" id="HIU95565.1"/>
    </source>
</evidence>
<feature type="compositionally biased region" description="Basic residues" evidence="3">
    <location>
        <begin position="53"/>
        <end position="63"/>
    </location>
</feature>
<protein>
    <submittedName>
        <fullName evidence="4">DUF111 family protein</fullName>
    </submittedName>
</protein>
<dbReference type="AlphaFoldDB" id="A0A9D1N5Q0"/>
<sequence length="242" mass="25932">MKILYFDCSNGISGDMLLNAVSSLSGNGPRIYEMMEKETLKGEHEGHDDREKHHGHSHGHGRSFRKVREIIEESGFSEAAKETALDIYSHIAEAEAKVHDATLETVHFHEVGRDEAVKNALAIGMALEIIAPDKVVVSDIYDGHGTILCSHGEISVPVPAVMALREKCSYVFRSADVETEMVTPSGLAGLMGIGAQTETGAGLTCGTYGDGLLAQAKVLAETEAKGSRATGRPGLKAYLLEI</sequence>
<keyword evidence="1" id="KW-0533">Nickel</keyword>
<dbReference type="InterPro" id="IPR002822">
    <property type="entry name" value="Ni_insertion"/>
</dbReference>
<evidence type="ECO:0000256" key="1">
    <source>
        <dbReference type="ARBA" id="ARBA00022596"/>
    </source>
</evidence>
<evidence type="ECO:0000313" key="5">
    <source>
        <dbReference type="Proteomes" id="UP000824130"/>
    </source>
</evidence>
<dbReference type="EMBL" id="DVOB01000055">
    <property type="protein sequence ID" value="HIU95565.1"/>
    <property type="molecule type" value="Genomic_DNA"/>
</dbReference>